<comment type="caution">
    <text evidence="1">The sequence shown here is derived from an EMBL/GenBank/DDBJ whole genome shotgun (WGS) entry which is preliminary data.</text>
</comment>
<dbReference type="STRING" id="1802668.A2831_00185"/>
<protein>
    <submittedName>
        <fullName evidence="1">Uncharacterized protein</fullName>
    </submittedName>
</protein>
<organism evidence="1 2">
    <name type="scientific">Candidatus Yanofskybacteria bacterium RIFCSPHIGHO2_01_FULL_44_17</name>
    <dbReference type="NCBI Taxonomy" id="1802668"/>
    <lineage>
        <taxon>Bacteria</taxon>
        <taxon>Candidatus Yanofskyibacteriota</taxon>
    </lineage>
</organism>
<name>A0A1F8EYL1_9BACT</name>
<accession>A0A1F8EYL1</accession>
<reference evidence="1 2" key="1">
    <citation type="journal article" date="2016" name="Nat. Commun.">
        <title>Thousands of microbial genomes shed light on interconnected biogeochemical processes in an aquifer system.</title>
        <authorList>
            <person name="Anantharaman K."/>
            <person name="Brown C.T."/>
            <person name="Hug L.A."/>
            <person name="Sharon I."/>
            <person name="Castelle C.J."/>
            <person name="Probst A.J."/>
            <person name="Thomas B.C."/>
            <person name="Singh A."/>
            <person name="Wilkins M.J."/>
            <person name="Karaoz U."/>
            <person name="Brodie E.L."/>
            <person name="Williams K.H."/>
            <person name="Hubbard S.S."/>
            <person name="Banfield J.F."/>
        </authorList>
    </citation>
    <scope>NUCLEOTIDE SEQUENCE [LARGE SCALE GENOMIC DNA]</scope>
</reference>
<dbReference type="EMBL" id="MGJI01000013">
    <property type="protein sequence ID" value="OGN05086.1"/>
    <property type="molecule type" value="Genomic_DNA"/>
</dbReference>
<sequence>MQRHLRLVIVILASLITLLSGCGKVLPENGFKLAAEYPVKINVSVDVDFNQNPQIFIKARDLEINREDMVLILKDALLSNKDGTYVIKLDGKVSFPLGGYIIEIWKDGKYEKIVDEASFRSAENHK</sequence>
<dbReference type="AlphaFoldDB" id="A0A1F8EYL1"/>
<proteinExistence type="predicted"/>
<evidence type="ECO:0000313" key="2">
    <source>
        <dbReference type="Proteomes" id="UP000177507"/>
    </source>
</evidence>
<dbReference type="Proteomes" id="UP000177507">
    <property type="component" value="Unassembled WGS sequence"/>
</dbReference>
<gene>
    <name evidence="1" type="ORF">A2831_00185</name>
</gene>
<evidence type="ECO:0000313" key="1">
    <source>
        <dbReference type="EMBL" id="OGN05086.1"/>
    </source>
</evidence>
<dbReference type="PROSITE" id="PS51257">
    <property type="entry name" value="PROKAR_LIPOPROTEIN"/>
    <property type="match status" value="1"/>
</dbReference>